<evidence type="ECO:0000256" key="6">
    <source>
        <dbReference type="ARBA" id="ARBA00022989"/>
    </source>
</evidence>
<evidence type="ECO:0000256" key="7">
    <source>
        <dbReference type="ARBA" id="ARBA00023136"/>
    </source>
</evidence>
<dbReference type="EMBL" id="DVJN01000002">
    <property type="protein sequence ID" value="HIS91396.1"/>
    <property type="molecule type" value="Genomic_DNA"/>
</dbReference>
<proteinExistence type="inferred from homology"/>
<accession>A0A9D1FXN3</accession>
<dbReference type="AlphaFoldDB" id="A0A9D1FXN3"/>
<comment type="caution">
    <text evidence="9">The sequence shown here is derived from an EMBL/GenBank/DDBJ whole genome shotgun (WGS) entry which is preliminary data.</text>
</comment>
<organism evidence="9 10">
    <name type="scientific">Candidatus Alectryocaccomicrobium excrementavium</name>
    <dbReference type="NCBI Taxonomy" id="2840668"/>
    <lineage>
        <taxon>Bacteria</taxon>
        <taxon>Bacillati</taxon>
        <taxon>Bacillota</taxon>
        <taxon>Clostridia</taxon>
        <taxon>Candidatus Alectryocaccomicrobium</taxon>
    </lineage>
</organism>
<name>A0A9D1FXN3_9FIRM</name>
<feature type="transmembrane region" description="Helical" evidence="8">
    <location>
        <begin position="72"/>
        <end position="88"/>
    </location>
</feature>
<dbReference type="GO" id="GO:0008360">
    <property type="term" value="P:regulation of cell shape"/>
    <property type="evidence" value="ECO:0007669"/>
    <property type="project" value="UniProtKB-KW"/>
</dbReference>
<comment type="subcellular location">
    <subcellularLocation>
        <location evidence="1">Cell membrane</location>
        <topology evidence="1">Multi-pass membrane protein</topology>
    </subcellularLocation>
</comment>
<keyword evidence="3" id="KW-1003">Cell membrane</keyword>
<evidence type="ECO:0000256" key="3">
    <source>
        <dbReference type="ARBA" id="ARBA00022475"/>
    </source>
</evidence>
<evidence type="ECO:0000256" key="2">
    <source>
        <dbReference type="ARBA" id="ARBA00007776"/>
    </source>
</evidence>
<feature type="transmembrane region" description="Helical" evidence="8">
    <location>
        <begin position="95"/>
        <end position="116"/>
    </location>
</feature>
<keyword evidence="6 8" id="KW-1133">Transmembrane helix</keyword>
<keyword evidence="5" id="KW-0133">Cell shape</keyword>
<evidence type="ECO:0000256" key="4">
    <source>
        <dbReference type="ARBA" id="ARBA00022692"/>
    </source>
</evidence>
<evidence type="ECO:0000256" key="8">
    <source>
        <dbReference type="SAM" id="Phobius"/>
    </source>
</evidence>
<keyword evidence="7 8" id="KW-0472">Membrane</keyword>
<feature type="transmembrane region" description="Helical" evidence="8">
    <location>
        <begin position="128"/>
        <end position="149"/>
    </location>
</feature>
<sequence length="163" mass="17938">MFRKLLPWLITLFMALVDTSVVPFLTSSPFTPLFSLTTVIALGLLLGRRRGALLGLMAGLAVDILVNEPYGLMTIIFTGAGFVSGFAGRKFMNHMWTTVLTPVAVLFLMEGILFLYQAVARAAEVRLLAYGAARVAIQTAMVQVFYLLYNAILRPKISRYSAL</sequence>
<comment type="similarity">
    <text evidence="2">Belongs to the MreD family.</text>
</comment>
<evidence type="ECO:0000256" key="1">
    <source>
        <dbReference type="ARBA" id="ARBA00004651"/>
    </source>
</evidence>
<evidence type="ECO:0000313" key="9">
    <source>
        <dbReference type="EMBL" id="HIS91396.1"/>
    </source>
</evidence>
<dbReference type="Pfam" id="PF04093">
    <property type="entry name" value="MreD"/>
    <property type="match status" value="1"/>
</dbReference>
<dbReference type="InterPro" id="IPR007227">
    <property type="entry name" value="Cell_shape_determining_MreD"/>
</dbReference>
<protein>
    <submittedName>
        <fullName evidence="9">Rod shape-determining protein MreD</fullName>
    </submittedName>
</protein>
<reference evidence="9" key="2">
    <citation type="journal article" date="2021" name="PeerJ">
        <title>Extensive microbial diversity within the chicken gut microbiome revealed by metagenomics and culture.</title>
        <authorList>
            <person name="Gilroy R."/>
            <person name="Ravi A."/>
            <person name="Getino M."/>
            <person name="Pursley I."/>
            <person name="Horton D.L."/>
            <person name="Alikhan N.F."/>
            <person name="Baker D."/>
            <person name="Gharbi K."/>
            <person name="Hall N."/>
            <person name="Watson M."/>
            <person name="Adriaenssens E.M."/>
            <person name="Foster-Nyarko E."/>
            <person name="Jarju S."/>
            <person name="Secka A."/>
            <person name="Antonio M."/>
            <person name="Oren A."/>
            <person name="Chaudhuri R.R."/>
            <person name="La Ragione R."/>
            <person name="Hildebrand F."/>
            <person name="Pallen M.J."/>
        </authorList>
    </citation>
    <scope>NUCLEOTIDE SEQUENCE</scope>
    <source>
        <strain evidence="9">13766</strain>
    </source>
</reference>
<evidence type="ECO:0000313" key="10">
    <source>
        <dbReference type="Proteomes" id="UP000824140"/>
    </source>
</evidence>
<keyword evidence="4 8" id="KW-0812">Transmembrane</keyword>
<gene>
    <name evidence="9" type="primary">mreD</name>
    <name evidence="9" type="ORF">IAA84_00080</name>
</gene>
<dbReference type="GO" id="GO:0005886">
    <property type="term" value="C:plasma membrane"/>
    <property type="evidence" value="ECO:0007669"/>
    <property type="project" value="UniProtKB-SubCell"/>
</dbReference>
<dbReference type="Proteomes" id="UP000824140">
    <property type="component" value="Unassembled WGS sequence"/>
</dbReference>
<reference evidence="9" key="1">
    <citation type="submission" date="2020-10" db="EMBL/GenBank/DDBJ databases">
        <authorList>
            <person name="Gilroy R."/>
        </authorList>
    </citation>
    <scope>NUCLEOTIDE SEQUENCE</scope>
    <source>
        <strain evidence="9">13766</strain>
    </source>
</reference>
<dbReference type="NCBIfam" id="TIGR03426">
    <property type="entry name" value="shape_MreD"/>
    <property type="match status" value="1"/>
</dbReference>
<evidence type="ECO:0000256" key="5">
    <source>
        <dbReference type="ARBA" id="ARBA00022960"/>
    </source>
</evidence>